<evidence type="ECO:0000256" key="1">
    <source>
        <dbReference type="SAM" id="MobiDB-lite"/>
    </source>
</evidence>
<reference evidence="2" key="1">
    <citation type="journal article" date="2020" name="Stud. Mycol.">
        <title>101 Dothideomycetes genomes: a test case for predicting lifestyles and emergence of pathogens.</title>
        <authorList>
            <person name="Haridas S."/>
            <person name="Albert R."/>
            <person name="Binder M."/>
            <person name="Bloem J."/>
            <person name="Labutti K."/>
            <person name="Salamov A."/>
            <person name="Andreopoulos B."/>
            <person name="Baker S."/>
            <person name="Barry K."/>
            <person name="Bills G."/>
            <person name="Bluhm B."/>
            <person name="Cannon C."/>
            <person name="Castanera R."/>
            <person name="Culley D."/>
            <person name="Daum C."/>
            <person name="Ezra D."/>
            <person name="Gonzalez J."/>
            <person name="Henrissat B."/>
            <person name="Kuo A."/>
            <person name="Liang C."/>
            <person name="Lipzen A."/>
            <person name="Lutzoni F."/>
            <person name="Magnuson J."/>
            <person name="Mondo S."/>
            <person name="Nolan M."/>
            <person name="Ohm R."/>
            <person name="Pangilinan J."/>
            <person name="Park H.-J."/>
            <person name="Ramirez L."/>
            <person name="Alfaro M."/>
            <person name="Sun H."/>
            <person name="Tritt A."/>
            <person name="Yoshinaga Y."/>
            <person name="Zwiers L.-H."/>
            <person name="Turgeon B."/>
            <person name="Goodwin S."/>
            <person name="Spatafora J."/>
            <person name="Crous P."/>
            <person name="Grigoriev I."/>
        </authorList>
    </citation>
    <scope>NUCLEOTIDE SEQUENCE</scope>
    <source>
        <strain evidence="2">ATCC 16933</strain>
    </source>
</reference>
<evidence type="ECO:0000313" key="3">
    <source>
        <dbReference type="Proteomes" id="UP000799766"/>
    </source>
</evidence>
<accession>A0A6A6NPR4</accession>
<feature type="compositionally biased region" description="Low complexity" evidence="1">
    <location>
        <begin position="116"/>
        <end position="125"/>
    </location>
</feature>
<feature type="compositionally biased region" description="Pro residues" evidence="1">
    <location>
        <begin position="87"/>
        <end position="115"/>
    </location>
</feature>
<gene>
    <name evidence="2" type="ORF">BDY21DRAFT_126836</name>
</gene>
<name>A0A6A6NPR4_9PEZI</name>
<dbReference type="Proteomes" id="UP000799766">
    <property type="component" value="Unassembled WGS sequence"/>
</dbReference>
<dbReference type="AlphaFoldDB" id="A0A6A6NPR4"/>
<sequence length="333" mass="35638">MEDSGAGANETKIPFTMHQDRGPLDFWLSCSRGKKRVSGSFRTTEPRKANYPSSLAPPRAASVAHRTAKPPSPPPYFPHYPSKHSPLPHPLSAPAPTKPLPSHPIPSHLIPPPSSIHPSISSPHLRTPARPPLCSTHHISRSPPVQPPRLNKGRARQTQIRPAPRGPKRSASASTHLSCMYACISPRVASLSASLPHGCAAPLGRGYYTSEGEGGVAVECLVRLGMCAGLQKSRSRQAGKRARLCMYGLEVGVRLGGVLDRVGGVGKGRREGEARSWPVGRGPLALCDCCVCAWLACFLSELGLVDGGGQGRAWRVRSKGMYGLWGVQEKEGH</sequence>
<keyword evidence="3" id="KW-1185">Reference proteome</keyword>
<protein>
    <submittedName>
        <fullName evidence="2">Uncharacterized protein</fullName>
    </submittedName>
</protein>
<dbReference type="EMBL" id="MU001697">
    <property type="protein sequence ID" value="KAF2453497.1"/>
    <property type="molecule type" value="Genomic_DNA"/>
</dbReference>
<evidence type="ECO:0000313" key="2">
    <source>
        <dbReference type="EMBL" id="KAF2453497.1"/>
    </source>
</evidence>
<proteinExistence type="predicted"/>
<feature type="region of interest" description="Disordered" evidence="1">
    <location>
        <begin position="35"/>
        <end position="171"/>
    </location>
</feature>
<organism evidence="2 3">
    <name type="scientific">Lineolata rhizophorae</name>
    <dbReference type="NCBI Taxonomy" id="578093"/>
    <lineage>
        <taxon>Eukaryota</taxon>
        <taxon>Fungi</taxon>
        <taxon>Dikarya</taxon>
        <taxon>Ascomycota</taxon>
        <taxon>Pezizomycotina</taxon>
        <taxon>Dothideomycetes</taxon>
        <taxon>Dothideomycetes incertae sedis</taxon>
        <taxon>Lineolatales</taxon>
        <taxon>Lineolataceae</taxon>
        <taxon>Lineolata</taxon>
    </lineage>
</organism>